<dbReference type="SUPFAM" id="SSF49354">
    <property type="entry name" value="PapD-like"/>
    <property type="match status" value="1"/>
</dbReference>
<evidence type="ECO:0000256" key="3">
    <source>
        <dbReference type="ARBA" id="ARBA00022989"/>
    </source>
</evidence>
<name>A0A9P1J074_9PELO</name>
<dbReference type="GO" id="GO:0016020">
    <property type="term" value="C:membrane"/>
    <property type="evidence" value="ECO:0007669"/>
    <property type="project" value="UniProtKB-SubCell"/>
</dbReference>
<evidence type="ECO:0000313" key="7">
    <source>
        <dbReference type="EMBL" id="CAI5455676.1"/>
    </source>
</evidence>
<evidence type="ECO:0000259" key="6">
    <source>
        <dbReference type="Pfam" id="PF00635"/>
    </source>
</evidence>
<dbReference type="Proteomes" id="UP001152747">
    <property type="component" value="Unassembled WGS sequence"/>
</dbReference>
<dbReference type="InterPro" id="IPR013783">
    <property type="entry name" value="Ig-like_fold"/>
</dbReference>
<dbReference type="AlphaFoldDB" id="A0A9P1J074"/>
<organism evidence="7 8">
    <name type="scientific">Caenorhabditis angaria</name>
    <dbReference type="NCBI Taxonomy" id="860376"/>
    <lineage>
        <taxon>Eukaryota</taxon>
        <taxon>Metazoa</taxon>
        <taxon>Ecdysozoa</taxon>
        <taxon>Nematoda</taxon>
        <taxon>Chromadorea</taxon>
        <taxon>Rhabditida</taxon>
        <taxon>Rhabditina</taxon>
        <taxon>Rhabditomorpha</taxon>
        <taxon>Rhabditoidea</taxon>
        <taxon>Rhabditidae</taxon>
        <taxon>Peloderinae</taxon>
        <taxon>Caenorhabditis</taxon>
    </lineage>
</organism>
<accession>A0A9P1J074</accession>
<gene>
    <name evidence="7" type="ORF">CAMP_LOCUS18313</name>
</gene>
<comment type="subcellular location">
    <subcellularLocation>
        <location evidence="1">Membrane</location>
        <topology evidence="1">Multi-pass membrane protein</topology>
    </subcellularLocation>
</comment>
<keyword evidence="3 5" id="KW-1133">Transmembrane helix</keyword>
<evidence type="ECO:0000256" key="1">
    <source>
        <dbReference type="ARBA" id="ARBA00004141"/>
    </source>
</evidence>
<dbReference type="InterPro" id="IPR000535">
    <property type="entry name" value="MSP_dom"/>
</dbReference>
<dbReference type="PANTHER" id="PTHR34441:SF1">
    <property type="entry name" value="MOTILE SPERM DOMAIN-CONTAINING 1"/>
    <property type="match status" value="1"/>
</dbReference>
<comment type="caution">
    <text evidence="7">The sequence shown here is derived from an EMBL/GenBank/DDBJ whole genome shotgun (WGS) entry which is preliminary data.</text>
</comment>
<keyword evidence="2 5" id="KW-0812">Transmembrane</keyword>
<feature type="transmembrane region" description="Helical" evidence="5">
    <location>
        <begin position="148"/>
        <end position="167"/>
    </location>
</feature>
<keyword evidence="8" id="KW-1185">Reference proteome</keyword>
<keyword evidence="4 5" id="KW-0472">Membrane</keyword>
<dbReference type="GO" id="GO:0005737">
    <property type="term" value="C:cytoplasm"/>
    <property type="evidence" value="ECO:0007669"/>
    <property type="project" value="TreeGrafter"/>
</dbReference>
<protein>
    <recommendedName>
        <fullName evidence="6">MSP domain-containing protein</fullName>
    </recommendedName>
</protein>
<sequence>MAAANEESVPVFVSSTELIFRINEKTPAKLFTLYNPYSYPISYKILCTATRNYTVSESTGSLLADCCKDIVVRSIQRSQVGNLDRLKIEMMRKGSSKVIGSREINLRTVPGDYIDNVPQEENDRMRHMPAMTASVTSVEKKDNHSATWAYLIAGIFCAVALVCPTAGDPTSTNSSIPPLLHITLPQKLVAAYILGIVTILILRPL</sequence>
<dbReference type="OrthoDB" id="10022288at2759"/>
<evidence type="ECO:0000256" key="4">
    <source>
        <dbReference type="ARBA" id="ARBA00023136"/>
    </source>
</evidence>
<dbReference type="InterPro" id="IPR008962">
    <property type="entry name" value="PapD-like_sf"/>
</dbReference>
<feature type="domain" description="MSP" evidence="6">
    <location>
        <begin position="14"/>
        <end position="91"/>
    </location>
</feature>
<dbReference type="PANTHER" id="PTHR34441">
    <property type="entry name" value="MOTILE SPERM DOMAIN-CONTAINING PROTEIN 1"/>
    <property type="match status" value="1"/>
</dbReference>
<reference evidence="7" key="1">
    <citation type="submission" date="2022-11" db="EMBL/GenBank/DDBJ databases">
        <authorList>
            <person name="Kikuchi T."/>
        </authorList>
    </citation>
    <scope>NUCLEOTIDE SEQUENCE</scope>
    <source>
        <strain evidence="7">PS1010</strain>
    </source>
</reference>
<dbReference type="Pfam" id="PF00635">
    <property type="entry name" value="Motile_Sperm"/>
    <property type="match status" value="1"/>
</dbReference>
<evidence type="ECO:0000313" key="8">
    <source>
        <dbReference type="Proteomes" id="UP001152747"/>
    </source>
</evidence>
<evidence type="ECO:0000256" key="2">
    <source>
        <dbReference type="ARBA" id="ARBA00022692"/>
    </source>
</evidence>
<dbReference type="EMBL" id="CANHGI010000006">
    <property type="protein sequence ID" value="CAI5455676.1"/>
    <property type="molecule type" value="Genomic_DNA"/>
</dbReference>
<proteinExistence type="predicted"/>
<evidence type="ECO:0000256" key="5">
    <source>
        <dbReference type="SAM" id="Phobius"/>
    </source>
</evidence>
<feature type="transmembrane region" description="Helical" evidence="5">
    <location>
        <begin position="179"/>
        <end position="202"/>
    </location>
</feature>
<dbReference type="InterPro" id="IPR039283">
    <property type="entry name" value="MOSPD1/3"/>
</dbReference>
<dbReference type="Gene3D" id="2.60.40.10">
    <property type="entry name" value="Immunoglobulins"/>
    <property type="match status" value="1"/>
</dbReference>